<evidence type="ECO:0008006" key="3">
    <source>
        <dbReference type="Google" id="ProtNLM"/>
    </source>
</evidence>
<dbReference type="GO" id="GO:0030246">
    <property type="term" value="F:carbohydrate binding"/>
    <property type="evidence" value="ECO:0007669"/>
    <property type="project" value="InterPro"/>
</dbReference>
<dbReference type="GO" id="GO:0004034">
    <property type="term" value="F:aldose 1-epimerase activity"/>
    <property type="evidence" value="ECO:0007669"/>
    <property type="project" value="TreeGrafter"/>
</dbReference>
<dbReference type="InterPro" id="IPR008183">
    <property type="entry name" value="Aldose_1/G6P_1-epimerase"/>
</dbReference>
<keyword evidence="2" id="KW-1185">Reference proteome</keyword>
<dbReference type="Pfam" id="PF01263">
    <property type="entry name" value="Aldose_epim"/>
    <property type="match status" value="1"/>
</dbReference>
<dbReference type="AlphaFoldDB" id="A0AAV9JUP6"/>
<organism evidence="1 2">
    <name type="scientific">Oleoguttula mirabilis</name>
    <dbReference type="NCBI Taxonomy" id="1507867"/>
    <lineage>
        <taxon>Eukaryota</taxon>
        <taxon>Fungi</taxon>
        <taxon>Dikarya</taxon>
        <taxon>Ascomycota</taxon>
        <taxon>Pezizomycotina</taxon>
        <taxon>Dothideomycetes</taxon>
        <taxon>Dothideomycetidae</taxon>
        <taxon>Mycosphaerellales</taxon>
        <taxon>Teratosphaeriaceae</taxon>
        <taxon>Oleoguttula</taxon>
    </lineage>
</organism>
<dbReference type="Proteomes" id="UP001324427">
    <property type="component" value="Unassembled WGS sequence"/>
</dbReference>
<protein>
    <recommendedName>
        <fullName evidence="3">Aldose 1-epimerase</fullName>
    </recommendedName>
</protein>
<dbReference type="PANTHER" id="PTHR10091">
    <property type="entry name" value="ALDOSE-1-EPIMERASE"/>
    <property type="match status" value="1"/>
</dbReference>
<comment type="caution">
    <text evidence="1">The sequence shown here is derived from an EMBL/GenBank/DDBJ whole genome shotgun (WGS) entry which is preliminary data.</text>
</comment>
<gene>
    <name evidence="1" type="ORF">LTR36_007723</name>
</gene>
<proteinExistence type="predicted"/>
<dbReference type="GO" id="GO:0006006">
    <property type="term" value="P:glucose metabolic process"/>
    <property type="evidence" value="ECO:0007669"/>
    <property type="project" value="TreeGrafter"/>
</dbReference>
<name>A0AAV9JUP6_9PEZI</name>
<dbReference type="SUPFAM" id="SSF74650">
    <property type="entry name" value="Galactose mutarotase-like"/>
    <property type="match status" value="1"/>
</dbReference>
<dbReference type="GO" id="GO:0033499">
    <property type="term" value="P:galactose catabolic process via UDP-galactose, Leloir pathway"/>
    <property type="evidence" value="ECO:0007669"/>
    <property type="project" value="TreeGrafter"/>
</dbReference>
<dbReference type="PANTHER" id="PTHR10091:SF0">
    <property type="entry name" value="GALACTOSE MUTAROTASE"/>
    <property type="match status" value="1"/>
</dbReference>
<evidence type="ECO:0000313" key="1">
    <source>
        <dbReference type="EMBL" id="KAK4549264.1"/>
    </source>
</evidence>
<evidence type="ECO:0000313" key="2">
    <source>
        <dbReference type="Proteomes" id="UP001324427"/>
    </source>
</evidence>
<reference evidence="1 2" key="1">
    <citation type="submission" date="2021-11" db="EMBL/GenBank/DDBJ databases">
        <title>Black yeast isolated from Biological Soil Crust.</title>
        <authorList>
            <person name="Kurbessoian T."/>
        </authorList>
    </citation>
    <scope>NUCLEOTIDE SEQUENCE [LARGE SCALE GENOMIC DNA]</scope>
    <source>
        <strain evidence="1 2">CCFEE 5522</strain>
    </source>
</reference>
<accession>A0AAV9JUP6</accession>
<dbReference type="InterPro" id="IPR011013">
    <property type="entry name" value="Gal_mutarotase_sf_dom"/>
</dbReference>
<sequence length="336" mass="37077">MASSNPSDSFTFLPQGGIIQEFKVGGRNIVLGFPSAASYKSKNSPFFGENIGRLANRISGAKIDRLNGKSYSLTANNGPNTLHGGVEGWGKKDFEGPTPVNRNGKEAVLFKYLSKDGEEGFPGTVELRLWYITSVEKDEGVDKTSLEIEYEVELVGDEAEETAVGVTNHSYFNVTDGPTLEGTKVNVSTNLHQVTDDNDIPTGEIKPFPGIPANEEFTLGPEEPNPDHCFIVNDDPSSVPLDTRKGPMKRLITLYHPNTKIHFEALSTEPAFQFYTGRFINVPPMDGMPARGPRSGMCIEASRYVNAINDEKLRHMVVLKKGQTWGSRTIYRSWQK</sequence>
<dbReference type="Gene3D" id="2.70.98.10">
    <property type="match status" value="1"/>
</dbReference>
<dbReference type="InterPro" id="IPR014718">
    <property type="entry name" value="GH-type_carb-bd"/>
</dbReference>
<dbReference type="EMBL" id="JAVFHQ010000005">
    <property type="protein sequence ID" value="KAK4549264.1"/>
    <property type="molecule type" value="Genomic_DNA"/>
</dbReference>